<reference evidence="1" key="1">
    <citation type="submission" date="2020-12" db="EMBL/GenBank/DDBJ databases">
        <title>Oil enriched cultivation method for isolating marine PHA-producing bacteria.</title>
        <authorList>
            <person name="Zheng W."/>
            <person name="Yu S."/>
            <person name="Huang Y."/>
        </authorList>
    </citation>
    <scope>NUCLEOTIDE SEQUENCE</scope>
    <source>
        <strain evidence="1">SY-2-12</strain>
    </source>
</reference>
<evidence type="ECO:0000313" key="1">
    <source>
        <dbReference type="EMBL" id="MBN9671333.1"/>
    </source>
</evidence>
<dbReference type="Proteomes" id="UP000664096">
    <property type="component" value="Unassembled WGS sequence"/>
</dbReference>
<protein>
    <submittedName>
        <fullName evidence="1">Uncharacterized protein</fullName>
    </submittedName>
</protein>
<name>A0A939EFQ3_9HYPH</name>
<accession>A0A939EFQ3</accession>
<gene>
    <name evidence="1" type="ORF">JF539_13380</name>
</gene>
<organism evidence="1 2">
    <name type="scientific">Roseibium aggregatum</name>
    <dbReference type="NCBI Taxonomy" id="187304"/>
    <lineage>
        <taxon>Bacteria</taxon>
        <taxon>Pseudomonadati</taxon>
        <taxon>Pseudomonadota</taxon>
        <taxon>Alphaproteobacteria</taxon>
        <taxon>Hyphomicrobiales</taxon>
        <taxon>Stappiaceae</taxon>
        <taxon>Roseibium</taxon>
    </lineage>
</organism>
<dbReference type="AlphaFoldDB" id="A0A939EFQ3"/>
<evidence type="ECO:0000313" key="2">
    <source>
        <dbReference type="Proteomes" id="UP000664096"/>
    </source>
</evidence>
<sequence length="239" mass="26338">MTDSPVQNPRILTSAGKKEVSLFSPRDKPHANSWWMETSFLTHTLTDNDQLTLEAALEKAVNGNNAVLVSALGTVANELHARLVHLGYMVPGPESVPSEMVDFQEAYALTEYGTAKLPEFLAKQRLQWQIFNGDPAPVEDFAGTFNGMTVHHRGLSTEALIYFREFFASVENTIEVEPRSPRESLLGVYETLRVVESRGGSVWATTEIGSMNAPFLLDILLSERGNSQASAAAPKKENE</sequence>
<comment type="caution">
    <text evidence="1">The sequence shown here is derived from an EMBL/GenBank/DDBJ whole genome shotgun (WGS) entry which is preliminary data.</text>
</comment>
<dbReference type="RefSeq" id="WP_207141171.1">
    <property type="nucleotide sequence ID" value="NZ_JAEKJZ010000002.1"/>
</dbReference>
<dbReference type="EMBL" id="JAEKJZ010000002">
    <property type="protein sequence ID" value="MBN9671333.1"/>
    <property type="molecule type" value="Genomic_DNA"/>
</dbReference>
<proteinExistence type="predicted"/>